<gene>
    <name evidence="1" type="ORF">A3F02_01765</name>
</gene>
<sequence>MTNYPIIADSSALVSLASITDSNHQLAISLSNQLTKTNRQLVIPGDVFAETINTLGKKVSHNMAFGTASEILKSDSSIITEANSTIRQNALDKFQNQPESVSYTDCIVMAFADEYETKEIFGFDEVFRKNGYIRLGIDKTKMQSPK</sequence>
<dbReference type="SUPFAM" id="SSF88723">
    <property type="entry name" value="PIN domain-like"/>
    <property type="match status" value="1"/>
</dbReference>
<comment type="caution">
    <text evidence="1">The sequence shown here is derived from an EMBL/GenBank/DDBJ whole genome shotgun (WGS) entry which is preliminary data.</text>
</comment>
<dbReference type="InterPro" id="IPR039018">
    <property type="entry name" value="VapC20-like"/>
</dbReference>
<dbReference type="InterPro" id="IPR029060">
    <property type="entry name" value="PIN-like_dom_sf"/>
</dbReference>
<accession>A0A1F5GZX1</accession>
<dbReference type="Proteomes" id="UP000176666">
    <property type="component" value="Unassembled WGS sequence"/>
</dbReference>
<dbReference type="GO" id="GO:0004521">
    <property type="term" value="F:RNA endonuclease activity"/>
    <property type="evidence" value="ECO:0007669"/>
    <property type="project" value="InterPro"/>
</dbReference>
<name>A0A1F5GZX1_9BACT</name>
<reference evidence="1 2" key="1">
    <citation type="journal article" date="2016" name="Nat. Commun.">
        <title>Thousands of microbial genomes shed light on interconnected biogeochemical processes in an aquifer system.</title>
        <authorList>
            <person name="Anantharaman K."/>
            <person name="Brown C.T."/>
            <person name="Hug L.A."/>
            <person name="Sharon I."/>
            <person name="Castelle C.J."/>
            <person name="Probst A.J."/>
            <person name="Thomas B.C."/>
            <person name="Singh A."/>
            <person name="Wilkins M.J."/>
            <person name="Karaoz U."/>
            <person name="Brodie E.L."/>
            <person name="Williams K.H."/>
            <person name="Hubbard S.S."/>
            <person name="Banfield J.F."/>
        </authorList>
    </citation>
    <scope>NUCLEOTIDE SEQUENCE [LARGE SCALE GENOMIC DNA]</scope>
</reference>
<evidence type="ECO:0000313" key="2">
    <source>
        <dbReference type="Proteomes" id="UP000176666"/>
    </source>
</evidence>
<protein>
    <submittedName>
        <fullName evidence="1">Uncharacterized protein</fullName>
    </submittedName>
</protein>
<dbReference type="Gene3D" id="3.40.50.1010">
    <property type="entry name" value="5'-nuclease"/>
    <property type="match status" value="1"/>
</dbReference>
<dbReference type="PANTHER" id="PTHR42188:SF1">
    <property type="entry name" value="23S RRNA-SPECIFIC ENDONUCLEASE VAPC20"/>
    <property type="match status" value="1"/>
</dbReference>
<dbReference type="AlphaFoldDB" id="A0A1F5GZX1"/>
<dbReference type="GO" id="GO:0016075">
    <property type="term" value="P:rRNA catabolic process"/>
    <property type="evidence" value="ECO:0007669"/>
    <property type="project" value="TreeGrafter"/>
</dbReference>
<evidence type="ECO:0000313" key="1">
    <source>
        <dbReference type="EMBL" id="OGD97470.1"/>
    </source>
</evidence>
<proteinExistence type="predicted"/>
<dbReference type="EMBL" id="MFBJ01000004">
    <property type="protein sequence ID" value="OGD97470.1"/>
    <property type="molecule type" value="Genomic_DNA"/>
</dbReference>
<dbReference type="PANTHER" id="PTHR42188">
    <property type="entry name" value="23S RRNA-SPECIFIC ENDONUCLEASE VAPC20"/>
    <property type="match status" value="1"/>
</dbReference>
<organism evidence="1 2">
    <name type="scientific">Candidatus Curtissbacteria bacterium RIFCSPHIGHO2_12_FULL_38_9b</name>
    <dbReference type="NCBI Taxonomy" id="1797720"/>
    <lineage>
        <taxon>Bacteria</taxon>
        <taxon>Candidatus Curtissiibacteriota</taxon>
    </lineage>
</organism>